<keyword evidence="9" id="KW-0408">Iron</keyword>
<evidence type="ECO:0000256" key="10">
    <source>
        <dbReference type="ARBA" id="ARBA00023014"/>
    </source>
</evidence>
<dbReference type="Proteomes" id="UP000320766">
    <property type="component" value="Unassembled WGS sequence"/>
</dbReference>
<keyword evidence="7" id="KW-0227">DNA damage</keyword>
<dbReference type="AlphaFoldDB" id="A0A520KVE3"/>
<accession>A0A520KVE3</accession>
<evidence type="ECO:0000256" key="5">
    <source>
        <dbReference type="ARBA" id="ARBA00022485"/>
    </source>
</evidence>
<comment type="catalytic activity">
    <reaction evidence="1">
        <text>Hydrolyzes single-stranded DNA or mismatched double-stranded DNA and polynucleotides, releasing free uracil.</text>
        <dbReference type="EC" id="3.2.2.27"/>
    </reaction>
</comment>
<organism evidence="13 14">
    <name type="scientific">Candidatus Methanolliviera hydrocarbonicum</name>
    <dbReference type="NCBI Taxonomy" id="2491085"/>
    <lineage>
        <taxon>Archaea</taxon>
        <taxon>Methanobacteriati</taxon>
        <taxon>Methanobacteriota</taxon>
        <taxon>Candidatus Methanoliparia</taxon>
        <taxon>Candidatus Methanoliparales</taxon>
        <taxon>Candidatus Methanollivieraceae</taxon>
        <taxon>Candidatus Methanolliviera</taxon>
    </lineage>
</organism>
<dbReference type="GO" id="GO:0051539">
    <property type="term" value="F:4 iron, 4 sulfur cluster binding"/>
    <property type="evidence" value="ECO:0007669"/>
    <property type="project" value="UniProtKB-KW"/>
</dbReference>
<proteinExistence type="inferred from homology"/>
<evidence type="ECO:0000256" key="3">
    <source>
        <dbReference type="ARBA" id="ARBA00012030"/>
    </source>
</evidence>
<dbReference type="GO" id="GO:0046872">
    <property type="term" value="F:metal ion binding"/>
    <property type="evidence" value="ECO:0007669"/>
    <property type="project" value="UniProtKB-KW"/>
</dbReference>
<evidence type="ECO:0000256" key="2">
    <source>
        <dbReference type="ARBA" id="ARBA00006521"/>
    </source>
</evidence>
<evidence type="ECO:0000259" key="12">
    <source>
        <dbReference type="SMART" id="SM00986"/>
    </source>
</evidence>
<evidence type="ECO:0000256" key="4">
    <source>
        <dbReference type="ARBA" id="ARBA00019403"/>
    </source>
</evidence>
<evidence type="ECO:0000256" key="9">
    <source>
        <dbReference type="ARBA" id="ARBA00023004"/>
    </source>
</evidence>
<dbReference type="GO" id="GO:0006281">
    <property type="term" value="P:DNA repair"/>
    <property type="evidence" value="ECO:0007669"/>
    <property type="project" value="UniProtKB-KW"/>
</dbReference>
<reference evidence="13 14" key="1">
    <citation type="journal article" date="2019" name="Nat. Microbiol.">
        <title>Wide diversity of methane and short-chain alkane metabolisms in uncultured archaea.</title>
        <authorList>
            <person name="Borrel G."/>
            <person name="Adam P.S."/>
            <person name="McKay L.J."/>
            <person name="Chen L.X."/>
            <person name="Sierra-Garcia I.N."/>
            <person name="Sieber C.M."/>
            <person name="Letourneur Q."/>
            <person name="Ghozlane A."/>
            <person name="Andersen G.L."/>
            <person name="Li W.J."/>
            <person name="Hallam S.J."/>
            <person name="Muyzer G."/>
            <person name="de Oliveira V.M."/>
            <person name="Inskeep W.P."/>
            <person name="Banfield J.F."/>
            <person name="Gribaldo S."/>
        </authorList>
    </citation>
    <scope>NUCLEOTIDE SEQUENCE [LARGE SCALE GENOMIC DNA]</scope>
    <source>
        <strain evidence="13">NM1b</strain>
    </source>
</reference>
<comment type="caution">
    <text evidence="13">The sequence shown here is derived from an EMBL/GenBank/DDBJ whole genome shotgun (WGS) entry which is preliminary data.</text>
</comment>
<keyword evidence="8" id="KW-0378">Hydrolase</keyword>
<dbReference type="SMART" id="SM00986">
    <property type="entry name" value="UDG"/>
    <property type="match status" value="1"/>
</dbReference>
<dbReference type="CDD" id="cd10030">
    <property type="entry name" value="UDG-F4_TTUDGA_SPO1dp_like"/>
    <property type="match status" value="1"/>
</dbReference>
<evidence type="ECO:0000256" key="8">
    <source>
        <dbReference type="ARBA" id="ARBA00022801"/>
    </source>
</evidence>
<gene>
    <name evidence="13" type="ORF">EF807_06730</name>
</gene>
<keyword evidence="10" id="KW-0411">Iron-sulfur</keyword>
<dbReference type="InterPro" id="IPR005273">
    <property type="entry name" value="Ura-DNA_glyco_family4"/>
</dbReference>
<feature type="domain" description="Uracil-DNA glycosylase-like" evidence="12">
    <location>
        <begin position="28"/>
        <end position="191"/>
    </location>
</feature>
<dbReference type="NCBIfam" id="TIGR00758">
    <property type="entry name" value="UDG_fam4"/>
    <property type="match status" value="1"/>
</dbReference>
<dbReference type="GO" id="GO:0004844">
    <property type="term" value="F:uracil DNA N-glycosylase activity"/>
    <property type="evidence" value="ECO:0007669"/>
    <property type="project" value="UniProtKB-EC"/>
</dbReference>
<dbReference type="PANTHER" id="PTHR33693">
    <property type="entry name" value="TYPE-5 URACIL-DNA GLYCOSYLASE"/>
    <property type="match status" value="1"/>
</dbReference>
<dbReference type="EMBL" id="RXIL01000120">
    <property type="protein sequence ID" value="RZN67952.1"/>
    <property type="molecule type" value="Genomic_DNA"/>
</dbReference>
<dbReference type="Pfam" id="PF03167">
    <property type="entry name" value="UDG"/>
    <property type="match status" value="1"/>
</dbReference>
<dbReference type="InterPro" id="IPR053423">
    <property type="entry name" value="Type-4_UDG"/>
</dbReference>
<keyword evidence="11" id="KW-0234">DNA repair</keyword>
<evidence type="ECO:0000313" key="14">
    <source>
        <dbReference type="Proteomes" id="UP000320766"/>
    </source>
</evidence>
<dbReference type="InterPro" id="IPR036895">
    <property type="entry name" value="Uracil-DNA_glycosylase-like_sf"/>
</dbReference>
<evidence type="ECO:0000313" key="13">
    <source>
        <dbReference type="EMBL" id="RZN67952.1"/>
    </source>
</evidence>
<dbReference type="NCBIfam" id="NF040953">
    <property type="entry name" value="Arch_udg"/>
    <property type="match status" value="1"/>
</dbReference>
<dbReference type="SMART" id="SM00987">
    <property type="entry name" value="UreE_C"/>
    <property type="match status" value="1"/>
</dbReference>
<evidence type="ECO:0000256" key="1">
    <source>
        <dbReference type="ARBA" id="ARBA00001400"/>
    </source>
</evidence>
<dbReference type="Gene3D" id="3.40.470.10">
    <property type="entry name" value="Uracil-DNA glycosylase-like domain"/>
    <property type="match status" value="1"/>
</dbReference>
<protein>
    <recommendedName>
        <fullName evidence="4">Type-4 uracil-DNA glycosylase</fullName>
        <ecNumber evidence="3">3.2.2.27</ecNumber>
    </recommendedName>
</protein>
<dbReference type="InterPro" id="IPR051536">
    <property type="entry name" value="UDG_Type-4/5"/>
</dbReference>
<sequence length="214" mass="24221">MNELNDIENEVRECKKCGLWEHRNNYVFGEGDPNAEIVFVGEAPGREEDKRGKPFIGSAGKVLSETLEKAGLKREGVYITNILKCRPPNNRDPLPEEVKSCSPYLIGQIESIRPKVIVCLGKHASSFILELFGLDFSSISRDRGRVYKLSKSSKIEDLRQWGLDLFIVPTYHPAATLYRVQLKESFENDIRKIAEMLTSHGNSRNTTLDQFFGG</sequence>
<keyword evidence="6" id="KW-0479">Metal-binding</keyword>
<evidence type="ECO:0000256" key="7">
    <source>
        <dbReference type="ARBA" id="ARBA00022763"/>
    </source>
</evidence>
<comment type="similarity">
    <text evidence="2">Belongs to the uracil-DNA glycosylase (UDG) superfamily. Type 4 (UDGa) family.</text>
</comment>
<name>A0A520KVE3_9EURY</name>
<dbReference type="EC" id="3.2.2.27" evidence="3"/>
<evidence type="ECO:0000256" key="11">
    <source>
        <dbReference type="ARBA" id="ARBA00023204"/>
    </source>
</evidence>
<dbReference type="SUPFAM" id="SSF52141">
    <property type="entry name" value="Uracil-DNA glycosylase-like"/>
    <property type="match status" value="1"/>
</dbReference>
<evidence type="ECO:0000256" key="6">
    <source>
        <dbReference type="ARBA" id="ARBA00022723"/>
    </source>
</evidence>
<keyword evidence="5" id="KW-0004">4Fe-4S</keyword>
<dbReference type="PANTHER" id="PTHR33693:SF1">
    <property type="entry name" value="TYPE-4 URACIL-DNA GLYCOSYLASE"/>
    <property type="match status" value="1"/>
</dbReference>
<dbReference type="InterPro" id="IPR005122">
    <property type="entry name" value="Uracil-DNA_glycosylase-like"/>
</dbReference>